<organism evidence="1 2">
    <name type="scientific">Bauhinia variegata</name>
    <name type="common">Purple orchid tree</name>
    <name type="synonym">Phanera variegata</name>
    <dbReference type="NCBI Taxonomy" id="167791"/>
    <lineage>
        <taxon>Eukaryota</taxon>
        <taxon>Viridiplantae</taxon>
        <taxon>Streptophyta</taxon>
        <taxon>Embryophyta</taxon>
        <taxon>Tracheophyta</taxon>
        <taxon>Spermatophyta</taxon>
        <taxon>Magnoliopsida</taxon>
        <taxon>eudicotyledons</taxon>
        <taxon>Gunneridae</taxon>
        <taxon>Pentapetalae</taxon>
        <taxon>rosids</taxon>
        <taxon>fabids</taxon>
        <taxon>Fabales</taxon>
        <taxon>Fabaceae</taxon>
        <taxon>Cercidoideae</taxon>
        <taxon>Cercideae</taxon>
        <taxon>Bauhiniinae</taxon>
        <taxon>Bauhinia</taxon>
    </lineage>
</organism>
<evidence type="ECO:0000313" key="1">
    <source>
        <dbReference type="EMBL" id="KAI4349221.1"/>
    </source>
</evidence>
<sequence length="377" mass="41720">MGWIPCSGNSNTKKKIKKKMKNMKVEDNLSDQIKQAPGKSKTSDGSKNGNPDHIAAQTFTFRELATATRNFRTESLLGEGGFGRVHKGRLESTNQVVAIKQLDRNGLQGNREFLVEVLMLSLLHHPNLVNLIGYCADGDQRLLVYEYMPLGSLEDHLHDISPGKKRLDWNTRMKIAAGAARGLEYLHDKANPPVIYRDLKCSNILLGEGYHPKLSDFGLAKLGPVGENTHVSTRVMGTYGYCAPEYAMTGQLTLKSDVYSFGIVLLEIITGRKAIDNSKAAGEQNLVAWARPLFKDRRKFSQMADPMLQGQYPSRGLYQALAVAAMCVQEQANMRPVIADVVTALTYLASQKYDPNAETVQSSRLAPPTPPRTKRGQ</sequence>
<evidence type="ECO:0000313" key="2">
    <source>
        <dbReference type="Proteomes" id="UP000828941"/>
    </source>
</evidence>
<reference evidence="1 2" key="1">
    <citation type="journal article" date="2022" name="DNA Res.">
        <title>Chromosomal-level genome assembly of the orchid tree Bauhinia variegata (Leguminosae; Cercidoideae) supports the allotetraploid origin hypothesis of Bauhinia.</title>
        <authorList>
            <person name="Zhong Y."/>
            <person name="Chen Y."/>
            <person name="Zheng D."/>
            <person name="Pang J."/>
            <person name="Liu Y."/>
            <person name="Luo S."/>
            <person name="Meng S."/>
            <person name="Qian L."/>
            <person name="Wei D."/>
            <person name="Dai S."/>
            <person name="Zhou R."/>
        </authorList>
    </citation>
    <scope>NUCLEOTIDE SEQUENCE [LARGE SCALE GENOMIC DNA]</scope>
    <source>
        <strain evidence="1">BV-YZ2020</strain>
    </source>
</reference>
<proteinExistence type="predicted"/>
<protein>
    <submittedName>
        <fullName evidence="1">Uncharacterized protein</fullName>
    </submittedName>
</protein>
<name>A0ACB9PLA6_BAUVA</name>
<comment type="caution">
    <text evidence="1">The sequence shown here is derived from an EMBL/GenBank/DDBJ whole genome shotgun (WGS) entry which is preliminary data.</text>
</comment>
<dbReference type="Proteomes" id="UP000828941">
    <property type="component" value="Chromosome 4"/>
</dbReference>
<gene>
    <name evidence="1" type="ORF">L6164_009841</name>
</gene>
<keyword evidence="2" id="KW-1185">Reference proteome</keyword>
<accession>A0ACB9PLA6</accession>
<dbReference type="EMBL" id="CM039429">
    <property type="protein sequence ID" value="KAI4349221.1"/>
    <property type="molecule type" value="Genomic_DNA"/>
</dbReference>